<feature type="domain" description="B box-type" evidence="10">
    <location>
        <begin position="1"/>
        <end position="47"/>
    </location>
</feature>
<dbReference type="GO" id="GO:0009640">
    <property type="term" value="P:photomorphogenesis"/>
    <property type="evidence" value="ECO:0007669"/>
    <property type="project" value="TreeGrafter"/>
</dbReference>
<evidence type="ECO:0000256" key="9">
    <source>
        <dbReference type="PROSITE-ProRule" id="PRU00024"/>
    </source>
</evidence>
<evidence type="ECO:0000313" key="12">
    <source>
        <dbReference type="Proteomes" id="UP000604825"/>
    </source>
</evidence>
<dbReference type="GO" id="GO:0008270">
    <property type="term" value="F:zinc ion binding"/>
    <property type="evidence" value="ECO:0007669"/>
    <property type="project" value="UniProtKB-KW"/>
</dbReference>
<dbReference type="Pfam" id="PF00643">
    <property type="entry name" value="zf-B_box"/>
    <property type="match status" value="1"/>
</dbReference>
<evidence type="ECO:0000256" key="6">
    <source>
        <dbReference type="ARBA" id="ARBA00023015"/>
    </source>
</evidence>
<keyword evidence="5" id="KW-0862">Zinc</keyword>
<dbReference type="PANTHER" id="PTHR31832:SF68">
    <property type="entry name" value="B-BOX ZINC FINGER PROTEIN 22"/>
    <property type="match status" value="1"/>
</dbReference>
<dbReference type="InterPro" id="IPR049808">
    <property type="entry name" value="CONSTANS-like_Bbox1"/>
</dbReference>
<dbReference type="Proteomes" id="UP000604825">
    <property type="component" value="Unassembled WGS sequence"/>
</dbReference>
<dbReference type="EMBL" id="CAJGYO010000018">
    <property type="protein sequence ID" value="CAD6337667.1"/>
    <property type="molecule type" value="Genomic_DNA"/>
</dbReference>
<gene>
    <name evidence="11" type="ORF">NCGR_LOCUS61765</name>
</gene>
<evidence type="ECO:0000256" key="8">
    <source>
        <dbReference type="ARBA" id="ARBA00023242"/>
    </source>
</evidence>
<evidence type="ECO:0000259" key="10">
    <source>
        <dbReference type="PROSITE" id="PS50119"/>
    </source>
</evidence>
<dbReference type="InterPro" id="IPR051979">
    <property type="entry name" value="B-box_zinc_finger"/>
</dbReference>
<comment type="subcellular location">
    <subcellularLocation>
        <location evidence="1">Nucleus</location>
    </subcellularLocation>
</comment>
<name>A0A811SAS2_9POAL</name>
<evidence type="ECO:0000256" key="3">
    <source>
        <dbReference type="ARBA" id="ARBA00022737"/>
    </source>
</evidence>
<evidence type="ECO:0000256" key="7">
    <source>
        <dbReference type="ARBA" id="ARBA00023163"/>
    </source>
</evidence>
<evidence type="ECO:0000256" key="5">
    <source>
        <dbReference type="ARBA" id="ARBA00022833"/>
    </source>
</evidence>
<evidence type="ECO:0000256" key="4">
    <source>
        <dbReference type="ARBA" id="ARBA00022771"/>
    </source>
</evidence>
<dbReference type="PROSITE" id="PS50119">
    <property type="entry name" value="ZF_BBOX"/>
    <property type="match status" value="1"/>
</dbReference>
<dbReference type="InterPro" id="IPR000315">
    <property type="entry name" value="Znf_B-box"/>
</dbReference>
<reference evidence="11" key="1">
    <citation type="submission" date="2020-10" db="EMBL/GenBank/DDBJ databases">
        <authorList>
            <person name="Han B."/>
            <person name="Lu T."/>
            <person name="Zhao Q."/>
            <person name="Huang X."/>
            <person name="Zhao Y."/>
        </authorList>
    </citation>
    <scope>NUCLEOTIDE SEQUENCE</scope>
</reference>
<organism evidence="11 12">
    <name type="scientific">Miscanthus lutarioriparius</name>
    <dbReference type="NCBI Taxonomy" id="422564"/>
    <lineage>
        <taxon>Eukaryota</taxon>
        <taxon>Viridiplantae</taxon>
        <taxon>Streptophyta</taxon>
        <taxon>Embryophyta</taxon>
        <taxon>Tracheophyta</taxon>
        <taxon>Spermatophyta</taxon>
        <taxon>Magnoliopsida</taxon>
        <taxon>Liliopsida</taxon>
        <taxon>Poales</taxon>
        <taxon>Poaceae</taxon>
        <taxon>PACMAD clade</taxon>
        <taxon>Panicoideae</taxon>
        <taxon>Andropogonodae</taxon>
        <taxon>Andropogoneae</taxon>
        <taxon>Saccharinae</taxon>
        <taxon>Miscanthus</taxon>
    </lineage>
</organism>
<evidence type="ECO:0000313" key="11">
    <source>
        <dbReference type="EMBL" id="CAD6337667.1"/>
    </source>
</evidence>
<sequence length="91" mass="9216">MKIQCNACGAAEARVLCCADEAALCVACDEEVHAANKLAGKHQRVPLLTNADAAGTAAPAAAVAPAVPKCDICQVCPDPETSSLLSLPPFL</sequence>
<proteinExistence type="predicted"/>
<dbReference type="AlphaFoldDB" id="A0A811SAS2"/>
<protein>
    <recommendedName>
        <fullName evidence="10">B box-type domain-containing protein</fullName>
    </recommendedName>
</protein>
<keyword evidence="8" id="KW-0539">Nucleus</keyword>
<dbReference type="CDD" id="cd19821">
    <property type="entry name" value="Bbox1_BBX-like"/>
    <property type="match status" value="1"/>
</dbReference>
<keyword evidence="2" id="KW-0479">Metal-binding</keyword>
<keyword evidence="12" id="KW-1185">Reference proteome</keyword>
<dbReference type="PANTHER" id="PTHR31832">
    <property type="entry name" value="B-BOX ZINC FINGER PROTEIN 22"/>
    <property type="match status" value="1"/>
</dbReference>
<comment type="caution">
    <text evidence="11">The sequence shown here is derived from an EMBL/GenBank/DDBJ whole genome shotgun (WGS) entry which is preliminary data.</text>
</comment>
<dbReference type="SMART" id="SM00336">
    <property type="entry name" value="BBOX"/>
    <property type="match status" value="1"/>
</dbReference>
<dbReference type="GO" id="GO:0005634">
    <property type="term" value="C:nucleus"/>
    <property type="evidence" value="ECO:0007669"/>
    <property type="project" value="UniProtKB-SubCell"/>
</dbReference>
<accession>A0A811SAS2</accession>
<evidence type="ECO:0000256" key="1">
    <source>
        <dbReference type="ARBA" id="ARBA00004123"/>
    </source>
</evidence>
<keyword evidence="4 9" id="KW-0863">Zinc-finger</keyword>
<keyword evidence="6" id="KW-0805">Transcription regulation</keyword>
<keyword evidence="3" id="KW-0677">Repeat</keyword>
<dbReference type="OrthoDB" id="153872at2759"/>
<keyword evidence="7" id="KW-0804">Transcription</keyword>
<dbReference type="GO" id="GO:0006355">
    <property type="term" value="P:regulation of DNA-templated transcription"/>
    <property type="evidence" value="ECO:0007669"/>
    <property type="project" value="TreeGrafter"/>
</dbReference>
<evidence type="ECO:0000256" key="2">
    <source>
        <dbReference type="ARBA" id="ARBA00022723"/>
    </source>
</evidence>